<organism evidence="8 9">
    <name type="scientific">Saccharicrinis carchari</name>
    <dbReference type="NCBI Taxonomy" id="1168039"/>
    <lineage>
        <taxon>Bacteria</taxon>
        <taxon>Pseudomonadati</taxon>
        <taxon>Bacteroidota</taxon>
        <taxon>Bacteroidia</taxon>
        <taxon>Marinilabiliales</taxon>
        <taxon>Marinilabiliaceae</taxon>
        <taxon>Saccharicrinis</taxon>
    </lineage>
</organism>
<keyword evidence="4 6" id="KW-1133">Transmembrane helix</keyword>
<dbReference type="InterPro" id="IPR050638">
    <property type="entry name" value="AA-Vitamin_Transporters"/>
</dbReference>
<dbReference type="Proteomes" id="UP000319040">
    <property type="component" value="Unassembled WGS sequence"/>
</dbReference>
<evidence type="ECO:0000313" key="9">
    <source>
        <dbReference type="Proteomes" id="UP000319040"/>
    </source>
</evidence>
<feature type="transmembrane region" description="Helical" evidence="6">
    <location>
        <begin position="253"/>
        <end position="272"/>
    </location>
</feature>
<evidence type="ECO:0000256" key="2">
    <source>
        <dbReference type="ARBA" id="ARBA00022475"/>
    </source>
</evidence>
<dbReference type="Pfam" id="PF00892">
    <property type="entry name" value="EamA"/>
    <property type="match status" value="2"/>
</dbReference>
<dbReference type="SUPFAM" id="SSF103481">
    <property type="entry name" value="Multidrug resistance efflux transporter EmrE"/>
    <property type="match status" value="2"/>
</dbReference>
<feature type="transmembrane region" description="Helical" evidence="6">
    <location>
        <begin position="103"/>
        <end position="123"/>
    </location>
</feature>
<evidence type="ECO:0000313" key="8">
    <source>
        <dbReference type="EMBL" id="SMO68954.1"/>
    </source>
</evidence>
<evidence type="ECO:0000256" key="6">
    <source>
        <dbReference type="SAM" id="Phobius"/>
    </source>
</evidence>
<name>A0A521DB46_SACCC</name>
<dbReference type="InterPro" id="IPR000620">
    <property type="entry name" value="EamA_dom"/>
</dbReference>
<dbReference type="PANTHER" id="PTHR32322">
    <property type="entry name" value="INNER MEMBRANE TRANSPORTER"/>
    <property type="match status" value="1"/>
</dbReference>
<evidence type="ECO:0000256" key="3">
    <source>
        <dbReference type="ARBA" id="ARBA00022692"/>
    </source>
</evidence>
<feature type="domain" description="EamA" evidence="7">
    <location>
        <begin position="158"/>
        <end position="293"/>
    </location>
</feature>
<protein>
    <submittedName>
        <fullName evidence="8">Permease of the drug/metabolite transporter (DMT) superfamily</fullName>
    </submittedName>
</protein>
<dbReference type="OrthoDB" id="9805239at2"/>
<feature type="transmembrane region" description="Helical" evidence="6">
    <location>
        <begin position="12"/>
        <end position="32"/>
    </location>
</feature>
<keyword evidence="9" id="KW-1185">Reference proteome</keyword>
<feature type="transmembrane region" description="Helical" evidence="6">
    <location>
        <begin position="153"/>
        <end position="177"/>
    </location>
</feature>
<evidence type="ECO:0000256" key="1">
    <source>
        <dbReference type="ARBA" id="ARBA00004651"/>
    </source>
</evidence>
<keyword evidence="5 6" id="KW-0472">Membrane</keyword>
<dbReference type="PANTHER" id="PTHR32322:SF18">
    <property type="entry name" value="S-ADENOSYLMETHIONINE_S-ADENOSYLHOMOCYSTEINE TRANSPORTER"/>
    <property type="match status" value="1"/>
</dbReference>
<evidence type="ECO:0000259" key="7">
    <source>
        <dbReference type="Pfam" id="PF00892"/>
    </source>
</evidence>
<dbReference type="EMBL" id="FXTB01000005">
    <property type="protein sequence ID" value="SMO68954.1"/>
    <property type="molecule type" value="Genomic_DNA"/>
</dbReference>
<proteinExistence type="predicted"/>
<dbReference type="AlphaFoldDB" id="A0A521DB46"/>
<gene>
    <name evidence="8" type="ORF">SAMN06265379_10519</name>
</gene>
<evidence type="ECO:0000256" key="5">
    <source>
        <dbReference type="ARBA" id="ARBA00023136"/>
    </source>
</evidence>
<sequence length="319" mass="35685">MSKTSVFSRTSVFPVVYIVMSMVFWALSFVWIKVAYQSFDPITTVLFRLIISAGLLFGFLTITNRLKAIKKEDYKPILMLSFFEPFLYFMGESFGVKLVSSTLAAVIVSTIPLFATLFAFLFLKEKVTPLAVLGIVISFFGVGIMIFENGFELNASLLGILLMLVAVLSTIGYSLTLKNLSQKYSAINIVAYQNFIGIFMFAPFFFIWEYKGLINTNITGDSWIAVFQLAVFASSLAFIFFTKAIKFLGVAKTNMFTNLIPVFTALFAWWIIGDAIDTQKAMGIATVVMGLFVSQIKKRNNGARFRKIPTVSQQQSQGE</sequence>
<reference evidence="8 9" key="1">
    <citation type="submission" date="2017-05" db="EMBL/GenBank/DDBJ databases">
        <authorList>
            <person name="Varghese N."/>
            <person name="Submissions S."/>
        </authorList>
    </citation>
    <scope>NUCLEOTIDE SEQUENCE [LARGE SCALE GENOMIC DNA]</scope>
    <source>
        <strain evidence="8 9">DSM 27040</strain>
    </source>
</reference>
<dbReference type="GO" id="GO:0005886">
    <property type="term" value="C:plasma membrane"/>
    <property type="evidence" value="ECO:0007669"/>
    <property type="project" value="UniProtKB-SubCell"/>
</dbReference>
<feature type="domain" description="EamA" evidence="7">
    <location>
        <begin position="15"/>
        <end position="146"/>
    </location>
</feature>
<feature type="transmembrane region" description="Helical" evidence="6">
    <location>
        <begin position="130"/>
        <end position="147"/>
    </location>
</feature>
<feature type="transmembrane region" description="Helical" evidence="6">
    <location>
        <begin position="74"/>
        <end position="91"/>
    </location>
</feature>
<evidence type="ECO:0000256" key="4">
    <source>
        <dbReference type="ARBA" id="ARBA00022989"/>
    </source>
</evidence>
<dbReference type="RefSeq" id="WP_142533484.1">
    <property type="nucleotide sequence ID" value="NZ_FXTB01000005.1"/>
</dbReference>
<accession>A0A521DB46</accession>
<feature type="transmembrane region" description="Helical" evidence="6">
    <location>
        <begin position="189"/>
        <end position="210"/>
    </location>
</feature>
<dbReference type="InterPro" id="IPR037185">
    <property type="entry name" value="EmrE-like"/>
</dbReference>
<feature type="transmembrane region" description="Helical" evidence="6">
    <location>
        <begin position="222"/>
        <end position="241"/>
    </location>
</feature>
<comment type="subcellular location">
    <subcellularLocation>
        <location evidence="1">Cell membrane</location>
        <topology evidence="1">Multi-pass membrane protein</topology>
    </subcellularLocation>
</comment>
<keyword evidence="3 6" id="KW-0812">Transmembrane</keyword>
<keyword evidence="2" id="KW-1003">Cell membrane</keyword>
<feature type="transmembrane region" description="Helical" evidence="6">
    <location>
        <begin position="44"/>
        <end position="62"/>
    </location>
</feature>
<feature type="transmembrane region" description="Helical" evidence="6">
    <location>
        <begin position="278"/>
        <end position="296"/>
    </location>
</feature>